<feature type="compositionally biased region" description="Basic and acidic residues" evidence="1">
    <location>
        <begin position="428"/>
        <end position="437"/>
    </location>
</feature>
<feature type="region of interest" description="Disordered" evidence="1">
    <location>
        <begin position="1"/>
        <end position="28"/>
    </location>
</feature>
<feature type="region of interest" description="Disordered" evidence="1">
    <location>
        <begin position="492"/>
        <end position="560"/>
    </location>
</feature>
<evidence type="ECO:0000256" key="1">
    <source>
        <dbReference type="SAM" id="MobiDB-lite"/>
    </source>
</evidence>
<keyword evidence="3" id="KW-1185">Reference proteome</keyword>
<dbReference type="EMBL" id="CAUOFW020009613">
    <property type="protein sequence ID" value="CAK9186505.1"/>
    <property type="molecule type" value="Genomic_DNA"/>
</dbReference>
<feature type="compositionally biased region" description="Polar residues" evidence="1">
    <location>
        <begin position="284"/>
        <end position="294"/>
    </location>
</feature>
<feature type="region of interest" description="Disordered" evidence="1">
    <location>
        <begin position="209"/>
        <end position="294"/>
    </location>
</feature>
<dbReference type="AlphaFoldDB" id="A0ABC8UZJ7"/>
<protein>
    <submittedName>
        <fullName evidence="2">Uncharacterized protein</fullName>
    </submittedName>
</protein>
<proteinExistence type="predicted"/>
<feature type="compositionally biased region" description="Basic and acidic residues" evidence="1">
    <location>
        <begin position="11"/>
        <end position="28"/>
    </location>
</feature>
<accession>A0ABC8UZJ7</accession>
<feature type="compositionally biased region" description="Acidic residues" evidence="1">
    <location>
        <begin position="513"/>
        <end position="532"/>
    </location>
</feature>
<gene>
    <name evidence="2" type="ORF">ILEXP_LOCUS57000</name>
</gene>
<feature type="compositionally biased region" description="Polar residues" evidence="1">
    <location>
        <begin position="218"/>
        <end position="237"/>
    </location>
</feature>
<evidence type="ECO:0000313" key="2">
    <source>
        <dbReference type="EMBL" id="CAK9186505.1"/>
    </source>
</evidence>
<feature type="compositionally biased region" description="Acidic residues" evidence="1">
    <location>
        <begin position="546"/>
        <end position="560"/>
    </location>
</feature>
<feature type="compositionally biased region" description="Low complexity" evidence="1">
    <location>
        <begin position="250"/>
        <end position="260"/>
    </location>
</feature>
<dbReference type="PANTHER" id="PTHR47458:SF1">
    <property type="entry name" value="SMAD_FHA DOMAIN-CONTAINING PROTEIN"/>
    <property type="match status" value="1"/>
</dbReference>
<feature type="region of interest" description="Disordered" evidence="1">
    <location>
        <begin position="421"/>
        <end position="440"/>
    </location>
</feature>
<dbReference type="PANTHER" id="PTHR47458">
    <property type="entry name" value="SMAD/FHA DOMAIN-CONTAINING PROTEIN"/>
    <property type="match status" value="1"/>
</dbReference>
<organism evidence="2 3">
    <name type="scientific">Ilex paraguariensis</name>
    <name type="common">yerba mate</name>
    <dbReference type="NCBI Taxonomy" id="185542"/>
    <lineage>
        <taxon>Eukaryota</taxon>
        <taxon>Viridiplantae</taxon>
        <taxon>Streptophyta</taxon>
        <taxon>Embryophyta</taxon>
        <taxon>Tracheophyta</taxon>
        <taxon>Spermatophyta</taxon>
        <taxon>Magnoliopsida</taxon>
        <taxon>eudicotyledons</taxon>
        <taxon>Gunneridae</taxon>
        <taxon>Pentapetalae</taxon>
        <taxon>asterids</taxon>
        <taxon>campanulids</taxon>
        <taxon>Aquifoliales</taxon>
        <taxon>Aquifoliaceae</taxon>
        <taxon>Ilex</taxon>
    </lineage>
</organism>
<sequence>MKKASISELKALLDEERDQRRDDREKAAVDMKTSIQRVQAEAQEELKRLSDDALRREKEQQEVINKLQESEKERSTLVETLRSKLEDTRQKLVVSENKVRQLEAQICEEQLASTSRSKRIEELEDETKILRNELEREKAAREEAWAKVSALELEINAAMRDLDFERRRLKGARERIMLRETQLRAFYSTTEEISLLFGKQQEQLKAMQKTLEDEDNYENTSVDIDLSPNNGNVNGSQLRPKEGLGYRINSAAKAGSSSSAQRHGRNQVEISSDEASVTEKHTCNIKSQEGGQDTQEVEITSVDRIKGGFGSDIDGVGTAPVLEGDPIETERILETESPGIGGLQNIDLNKCSALAGDTMQLDDENHGEEAERQRICGESAHLSQSNNPLEIQNTMEDTEAGGTVRTADLLASEVAGSWACSTAPSVHGENDSPKSRDIDEEGAAALNDSNGLLAESQHALSSSVAVAARRNERQALSDMIGIVAPDLKEQFGGAVGSDCDQEGSEKGLASNSDTEDCTDNEDDNGVNSEESEGGNRANETERADDAMDEDDEATQEDSLG</sequence>
<evidence type="ECO:0000313" key="3">
    <source>
        <dbReference type="Proteomes" id="UP001642360"/>
    </source>
</evidence>
<dbReference type="Proteomes" id="UP001642360">
    <property type="component" value="Unassembled WGS sequence"/>
</dbReference>
<reference evidence="2 3" key="1">
    <citation type="submission" date="2024-02" db="EMBL/GenBank/DDBJ databases">
        <authorList>
            <person name="Vignale AGUSTIN F."/>
            <person name="Sosa J E."/>
            <person name="Modenutti C."/>
        </authorList>
    </citation>
    <scope>NUCLEOTIDE SEQUENCE [LARGE SCALE GENOMIC DNA]</scope>
</reference>
<name>A0ABC8UZJ7_9AQUA</name>
<comment type="caution">
    <text evidence="2">The sequence shown here is derived from an EMBL/GenBank/DDBJ whole genome shotgun (WGS) entry which is preliminary data.</text>
</comment>